<keyword evidence="2" id="KW-1003">Cell membrane</keyword>
<dbReference type="PANTHER" id="PTHR30086">
    <property type="entry name" value="ARGININE EXPORTER PROTEIN ARGO"/>
    <property type="match status" value="1"/>
</dbReference>
<dbReference type="PIRSF" id="PIRSF006324">
    <property type="entry name" value="LeuE"/>
    <property type="match status" value="1"/>
</dbReference>
<dbReference type="Pfam" id="PF01810">
    <property type="entry name" value="LysE"/>
    <property type="match status" value="1"/>
</dbReference>
<dbReference type="PANTHER" id="PTHR30086:SF20">
    <property type="entry name" value="ARGININE EXPORTER PROTEIN ARGO-RELATED"/>
    <property type="match status" value="1"/>
</dbReference>
<feature type="transmembrane region" description="Helical" evidence="6">
    <location>
        <begin position="41"/>
        <end position="66"/>
    </location>
</feature>
<dbReference type="RefSeq" id="WP_027312394.1">
    <property type="nucleotide sequence ID" value="NZ_JAUESS010000001.1"/>
</dbReference>
<protein>
    <submittedName>
        <fullName evidence="7">LysE family translocator</fullName>
    </submittedName>
</protein>
<evidence type="ECO:0000256" key="2">
    <source>
        <dbReference type="ARBA" id="ARBA00022475"/>
    </source>
</evidence>
<comment type="caution">
    <text evidence="7">The sequence shown here is derived from an EMBL/GenBank/DDBJ whole genome shotgun (WGS) entry which is preliminary data.</text>
</comment>
<dbReference type="InterPro" id="IPR001123">
    <property type="entry name" value="LeuE-type"/>
</dbReference>
<proteinExistence type="predicted"/>
<keyword evidence="5 6" id="KW-0472">Membrane</keyword>
<feature type="transmembrane region" description="Helical" evidence="6">
    <location>
        <begin position="186"/>
        <end position="207"/>
    </location>
</feature>
<keyword evidence="8" id="KW-1185">Reference proteome</keyword>
<name>A0ABV5ZD47_9GAMM</name>
<dbReference type="Proteomes" id="UP001589628">
    <property type="component" value="Unassembled WGS sequence"/>
</dbReference>
<evidence type="ECO:0000256" key="4">
    <source>
        <dbReference type="ARBA" id="ARBA00022989"/>
    </source>
</evidence>
<feature type="transmembrane region" description="Helical" evidence="6">
    <location>
        <begin position="121"/>
        <end position="142"/>
    </location>
</feature>
<sequence>MLEHFQWIPFLIAITLLTMTPGLDTLMVMRNAARGGWRDGLLTSFGICCGLFVHASISAAGLSVILLGSAEAFMALKLAGALYLIWLGYQSLKAAWHAKGMAIPQVQAKQVSSWVSLREGFLSNVLNPKPIIFYMAFLPQFIDPAHSALGQSMFMAGLHFAIATLWQGILVLLVNQARLWMATPRVARSLDGIAGVLLLGFGAKLAVSQ</sequence>
<keyword evidence="3 6" id="KW-0812">Transmembrane</keyword>
<organism evidence="7 8">
    <name type="scientific">Balneatrix alpica</name>
    <dbReference type="NCBI Taxonomy" id="75684"/>
    <lineage>
        <taxon>Bacteria</taxon>
        <taxon>Pseudomonadati</taxon>
        <taxon>Pseudomonadota</taxon>
        <taxon>Gammaproteobacteria</taxon>
        <taxon>Oceanospirillales</taxon>
        <taxon>Balneatrichaceae</taxon>
        <taxon>Balneatrix</taxon>
    </lineage>
</organism>
<dbReference type="EMBL" id="JBHLZN010000003">
    <property type="protein sequence ID" value="MFB9886755.1"/>
    <property type="molecule type" value="Genomic_DNA"/>
</dbReference>
<evidence type="ECO:0000256" key="5">
    <source>
        <dbReference type="ARBA" id="ARBA00023136"/>
    </source>
</evidence>
<evidence type="ECO:0000256" key="3">
    <source>
        <dbReference type="ARBA" id="ARBA00022692"/>
    </source>
</evidence>
<accession>A0ABV5ZD47</accession>
<feature type="transmembrane region" description="Helical" evidence="6">
    <location>
        <begin position="154"/>
        <end position="174"/>
    </location>
</feature>
<gene>
    <name evidence="7" type="ORF">ACFFLH_10055</name>
</gene>
<feature type="transmembrane region" description="Helical" evidence="6">
    <location>
        <begin position="6"/>
        <end position="29"/>
    </location>
</feature>
<reference evidence="7 8" key="1">
    <citation type="submission" date="2024-09" db="EMBL/GenBank/DDBJ databases">
        <authorList>
            <person name="Sun Q."/>
            <person name="Mori K."/>
        </authorList>
    </citation>
    <scope>NUCLEOTIDE SEQUENCE [LARGE SCALE GENOMIC DNA]</scope>
    <source>
        <strain evidence="7 8">ATCC 51285</strain>
    </source>
</reference>
<evidence type="ECO:0000256" key="1">
    <source>
        <dbReference type="ARBA" id="ARBA00004651"/>
    </source>
</evidence>
<comment type="subcellular location">
    <subcellularLocation>
        <location evidence="1">Cell membrane</location>
        <topology evidence="1">Multi-pass membrane protein</topology>
    </subcellularLocation>
</comment>
<keyword evidence="4 6" id="KW-1133">Transmembrane helix</keyword>
<evidence type="ECO:0000313" key="8">
    <source>
        <dbReference type="Proteomes" id="UP001589628"/>
    </source>
</evidence>
<evidence type="ECO:0000313" key="7">
    <source>
        <dbReference type="EMBL" id="MFB9886755.1"/>
    </source>
</evidence>
<feature type="transmembrane region" description="Helical" evidence="6">
    <location>
        <begin position="72"/>
        <end position="89"/>
    </location>
</feature>
<evidence type="ECO:0000256" key="6">
    <source>
        <dbReference type="SAM" id="Phobius"/>
    </source>
</evidence>